<evidence type="ECO:0000256" key="1">
    <source>
        <dbReference type="SAM" id="Phobius"/>
    </source>
</evidence>
<reference evidence="2 3" key="1">
    <citation type="journal article" date="2020" name="J. Phycol.">
        <title>Comparative genome analysis reveals Cyanidiococcus gen. nov., a new extremophilic red algal genus sister to Cyanidioschyzon (Cyanidioschyzonaceae, Rhodophyta).</title>
        <authorList>
            <person name="Liu S.-L."/>
            <person name="Chiang Y.-R."/>
            <person name="Yoon H.S."/>
            <person name="Fu H.-Y."/>
        </authorList>
    </citation>
    <scope>NUCLEOTIDE SEQUENCE [LARGE SCALE GENOMIC DNA]</scope>
    <source>
        <strain evidence="2 3">THAL066</strain>
    </source>
</reference>
<sequence length="164" mass="18124">MRHEHSDQLAIAQLRVWAGIAAPMWLESALHGHIVVYWLAPACGSLVGALLMEHAFVSPWLGRPPKSLLSDIRLYAERHMTELRSYGSAGLVAYGILNTLLYGSVFTYSVLFVFASQPGAVAKAWAASWVASQATKPIRLFLAVAMAPVIRRFLARLPWNRHSS</sequence>
<gene>
    <name evidence="2" type="ORF">F1559_003842</name>
</gene>
<keyword evidence="1" id="KW-1133">Transmembrane helix</keyword>
<evidence type="ECO:0000313" key="3">
    <source>
        <dbReference type="Proteomes" id="UP000530660"/>
    </source>
</evidence>
<comment type="caution">
    <text evidence="2">The sequence shown here is derived from an EMBL/GenBank/DDBJ whole genome shotgun (WGS) entry which is preliminary data.</text>
</comment>
<dbReference type="EMBL" id="VWRR01000010">
    <property type="protein sequence ID" value="KAF6002531.1"/>
    <property type="molecule type" value="Genomic_DNA"/>
</dbReference>
<dbReference type="Proteomes" id="UP000530660">
    <property type="component" value="Unassembled WGS sequence"/>
</dbReference>
<accession>A0A7J7IJR1</accession>
<protein>
    <submittedName>
        <fullName evidence="2">Uncharacterized protein</fullName>
    </submittedName>
</protein>
<name>A0A7J7IJR1_9RHOD</name>
<keyword evidence="3" id="KW-1185">Reference proteome</keyword>
<organism evidence="2 3">
    <name type="scientific">Cyanidiococcus yangmingshanensis</name>
    <dbReference type="NCBI Taxonomy" id="2690220"/>
    <lineage>
        <taxon>Eukaryota</taxon>
        <taxon>Rhodophyta</taxon>
        <taxon>Bangiophyceae</taxon>
        <taxon>Cyanidiales</taxon>
        <taxon>Cyanidiaceae</taxon>
        <taxon>Cyanidiococcus</taxon>
    </lineage>
</organism>
<keyword evidence="1" id="KW-0812">Transmembrane</keyword>
<evidence type="ECO:0000313" key="2">
    <source>
        <dbReference type="EMBL" id="KAF6002531.1"/>
    </source>
</evidence>
<keyword evidence="1" id="KW-0472">Membrane</keyword>
<feature type="transmembrane region" description="Helical" evidence="1">
    <location>
        <begin position="34"/>
        <end position="57"/>
    </location>
</feature>
<feature type="transmembrane region" description="Helical" evidence="1">
    <location>
        <begin position="91"/>
        <end position="117"/>
    </location>
</feature>
<proteinExistence type="predicted"/>
<dbReference type="PANTHER" id="PTHR34370">
    <property type="entry name" value="OS04G0600100 PROTEIN"/>
    <property type="match status" value="1"/>
</dbReference>
<dbReference type="AlphaFoldDB" id="A0A7J7IJR1"/>
<dbReference type="PANTHER" id="PTHR34370:SF2">
    <property type="entry name" value="GAG-POL POLYPROTEIN_RETROTRANSPOSON"/>
    <property type="match status" value="1"/>
</dbReference>
<dbReference type="OrthoDB" id="2020192at2759"/>